<feature type="transmembrane region" description="Helical" evidence="1">
    <location>
        <begin position="100"/>
        <end position="121"/>
    </location>
</feature>
<reference evidence="2" key="1">
    <citation type="journal article" date="2021" name="Genes Genomics">
        <title>Comparative genomic analysis of Mycoplasma anatis strains.</title>
        <authorList>
            <person name="Zhou Q."/>
            <person name="Mai K."/>
            <person name="Yang D."/>
            <person name="Liu J."/>
            <person name="Yan Z."/>
            <person name="Luo C."/>
            <person name="Tan Y."/>
            <person name="Cao S."/>
            <person name="Zhou Q."/>
            <person name="Chen L."/>
            <person name="Chen F."/>
        </authorList>
    </citation>
    <scope>NUCLEOTIDE SEQUENCE</scope>
    <source>
        <strain evidence="2">DP07</strain>
    </source>
</reference>
<keyword evidence="1" id="KW-0812">Transmembrane</keyword>
<keyword evidence="1" id="KW-0472">Membrane</keyword>
<gene>
    <name evidence="2" type="ORF">MADP07_00660</name>
</gene>
<proteinExistence type="predicted"/>
<dbReference type="RefSeq" id="WP_218674900.1">
    <property type="nucleotide sequence ID" value="NZ_CP054878.1"/>
</dbReference>
<feature type="transmembrane region" description="Helical" evidence="1">
    <location>
        <begin position="65"/>
        <end position="88"/>
    </location>
</feature>
<accession>A0A9Q3LA73</accession>
<protein>
    <recommendedName>
        <fullName evidence="4">DUF4064 domain-containing protein</fullName>
    </recommendedName>
</protein>
<dbReference type="EMBL" id="JABZFG010000012">
    <property type="protein sequence ID" value="MBW0602921.1"/>
    <property type="molecule type" value="Genomic_DNA"/>
</dbReference>
<evidence type="ECO:0000313" key="2">
    <source>
        <dbReference type="EMBL" id="MBW0602921.1"/>
    </source>
</evidence>
<feature type="transmembrane region" description="Helical" evidence="1">
    <location>
        <begin position="21"/>
        <end position="45"/>
    </location>
</feature>
<name>A0A9Q3LA73_9BACT</name>
<keyword evidence="1" id="KW-1133">Transmembrane helix</keyword>
<evidence type="ECO:0008006" key="4">
    <source>
        <dbReference type="Google" id="ProtNLM"/>
    </source>
</evidence>
<evidence type="ECO:0000313" key="3">
    <source>
        <dbReference type="Proteomes" id="UP000746160"/>
    </source>
</evidence>
<dbReference type="AlphaFoldDB" id="A0A9Q3LA73"/>
<comment type="caution">
    <text evidence="2">The sequence shown here is derived from an EMBL/GenBank/DDBJ whole genome shotgun (WGS) entry which is preliminary data.</text>
</comment>
<sequence>MEILSSSLNNNELKKVKSLTVTMLVLKFILICSYILFLILVFPSIATLSKLAADRPDISAFSSLMLIFVLGFFFFVIGIASFIIHILVCIKASKIDNTSFILLLIGFFIGIVDLVGGFILLSKINRQIEENTLKMQFGANQETTN</sequence>
<dbReference type="Proteomes" id="UP000746160">
    <property type="component" value="Unassembled WGS sequence"/>
</dbReference>
<evidence type="ECO:0000256" key="1">
    <source>
        <dbReference type="SAM" id="Phobius"/>
    </source>
</evidence>
<organism evidence="2 3">
    <name type="scientific">Mycoplasmopsis anatis</name>
    <dbReference type="NCBI Taxonomy" id="171279"/>
    <lineage>
        <taxon>Bacteria</taxon>
        <taxon>Bacillati</taxon>
        <taxon>Mycoplasmatota</taxon>
        <taxon>Mycoplasmoidales</taxon>
        <taxon>Metamycoplasmataceae</taxon>
        <taxon>Mycoplasmopsis</taxon>
    </lineage>
</organism>